<evidence type="ECO:0000256" key="1">
    <source>
        <dbReference type="SAM" id="MobiDB-lite"/>
    </source>
</evidence>
<dbReference type="AlphaFoldDB" id="W2SFD7"/>
<name>W2SFD7_NECAM</name>
<dbReference type="OrthoDB" id="2373987at2759"/>
<evidence type="ECO:0000313" key="2">
    <source>
        <dbReference type="EMBL" id="ETN68270.1"/>
    </source>
</evidence>
<dbReference type="STRING" id="51031.W2SFD7"/>
<protein>
    <submittedName>
        <fullName evidence="2">Uncharacterized protein</fullName>
    </submittedName>
</protein>
<organism evidence="2 3">
    <name type="scientific">Necator americanus</name>
    <name type="common">Human hookworm</name>
    <dbReference type="NCBI Taxonomy" id="51031"/>
    <lineage>
        <taxon>Eukaryota</taxon>
        <taxon>Metazoa</taxon>
        <taxon>Ecdysozoa</taxon>
        <taxon>Nematoda</taxon>
        <taxon>Chromadorea</taxon>
        <taxon>Rhabditida</taxon>
        <taxon>Rhabditina</taxon>
        <taxon>Rhabditomorpha</taxon>
        <taxon>Strongyloidea</taxon>
        <taxon>Ancylostomatidae</taxon>
        <taxon>Bunostominae</taxon>
        <taxon>Necator</taxon>
    </lineage>
</organism>
<gene>
    <name evidence="2" type="ORF">NECAME_15916</name>
</gene>
<dbReference type="KEGG" id="nai:NECAME_15916"/>
<feature type="non-terminal residue" evidence="2">
    <location>
        <position position="61"/>
    </location>
</feature>
<sequence length="61" mass="7187">MPSTLLGSNQKILRVVNDLESNYRFVTRNLVKRYIAQMQRVKQQNEGVSEDDVNEIKQVRH</sequence>
<dbReference type="EMBL" id="KI669295">
    <property type="protein sequence ID" value="ETN68270.1"/>
    <property type="molecule type" value="Genomic_DNA"/>
</dbReference>
<keyword evidence="3" id="KW-1185">Reference proteome</keyword>
<evidence type="ECO:0000313" key="3">
    <source>
        <dbReference type="Proteomes" id="UP000053676"/>
    </source>
</evidence>
<feature type="region of interest" description="Disordered" evidence="1">
    <location>
        <begin position="41"/>
        <end position="61"/>
    </location>
</feature>
<dbReference type="Proteomes" id="UP000053676">
    <property type="component" value="Unassembled WGS sequence"/>
</dbReference>
<reference evidence="3" key="1">
    <citation type="journal article" date="2014" name="Nat. Genet.">
        <title>Genome of the human hookworm Necator americanus.</title>
        <authorList>
            <person name="Tang Y.T."/>
            <person name="Gao X."/>
            <person name="Rosa B.A."/>
            <person name="Abubucker S."/>
            <person name="Hallsworth-Pepin K."/>
            <person name="Martin J."/>
            <person name="Tyagi R."/>
            <person name="Heizer E."/>
            <person name="Zhang X."/>
            <person name="Bhonagiri-Palsikar V."/>
            <person name="Minx P."/>
            <person name="Warren W.C."/>
            <person name="Wang Q."/>
            <person name="Zhan B."/>
            <person name="Hotez P.J."/>
            <person name="Sternberg P.W."/>
            <person name="Dougall A."/>
            <person name="Gaze S.T."/>
            <person name="Mulvenna J."/>
            <person name="Sotillo J."/>
            <person name="Ranganathan S."/>
            <person name="Rabelo E.M."/>
            <person name="Wilson R.K."/>
            <person name="Felgner P.L."/>
            <person name="Bethony J."/>
            <person name="Hawdon J.M."/>
            <person name="Gasser R.B."/>
            <person name="Loukas A."/>
            <person name="Mitreva M."/>
        </authorList>
    </citation>
    <scope>NUCLEOTIDE SEQUENCE [LARGE SCALE GENOMIC DNA]</scope>
</reference>
<accession>W2SFD7</accession>
<proteinExistence type="predicted"/>